<accession>A0A8J8SHT2</accession>
<feature type="chain" id="PRO_5038889729" evidence="7">
    <location>
        <begin position="24"/>
        <end position="444"/>
    </location>
</feature>
<evidence type="ECO:0000256" key="6">
    <source>
        <dbReference type="SAM" id="MobiDB-lite"/>
    </source>
</evidence>
<gene>
    <name evidence="8" type="ORF">HZI73_16230</name>
</gene>
<evidence type="ECO:0000256" key="3">
    <source>
        <dbReference type="ARBA" id="ARBA00023136"/>
    </source>
</evidence>
<evidence type="ECO:0000256" key="5">
    <source>
        <dbReference type="ARBA" id="ARBA00023288"/>
    </source>
</evidence>
<dbReference type="PANTHER" id="PTHR43649">
    <property type="entry name" value="ARABINOSE-BINDING PROTEIN-RELATED"/>
    <property type="match status" value="1"/>
</dbReference>
<dbReference type="Pfam" id="PF01547">
    <property type="entry name" value="SBP_bac_1"/>
    <property type="match status" value="1"/>
</dbReference>
<evidence type="ECO:0000313" key="9">
    <source>
        <dbReference type="Proteomes" id="UP000683246"/>
    </source>
</evidence>
<keyword evidence="1" id="KW-1003">Cell membrane</keyword>
<evidence type="ECO:0000313" key="8">
    <source>
        <dbReference type="EMBL" id="QUI23743.1"/>
    </source>
</evidence>
<sequence length="444" mass="49059">MKKWKQKMSVVSLILILALLLSACGGQSNDSAKDKESSTGSDSSTSQSNKSQSDSEKTEKPVKISIWVAGSGDPAYDKAYRTIFDNYVEKHPNVSYELSYIAWSEYFTKLNTGLIGGSGPDVFMTGYGQFGTIKAMDALLPLNDYLPEDWDGYDDFHENILLAGQDDGQQYAMFYPSTRVFMYRKDIAEQAGLTEADMHVKSLEDILTLADKMTVYDDNDMVLISGLEIDPDQEQTVFTFGSMEDKNLKLWNDDLKAAFNTPGVYSAMNKLIEASKSDAIMLQDPGTSGSGLQLGTASMALMADSFYAVLDDAFPGQIGIIKSDMNTLLIGNYMAANKNSPHKDVAADLLIHMFSKESLKISQDVASFYSGRKSLDESYIGMNPEFEKVVHAYERSHLYSTVPNAKYTAAVRELRTSMDAAFQGGGLQQGLDFAEEQWNKVISE</sequence>
<feature type="signal peptide" evidence="7">
    <location>
        <begin position="1"/>
        <end position="23"/>
    </location>
</feature>
<feature type="region of interest" description="Disordered" evidence="6">
    <location>
        <begin position="29"/>
        <end position="57"/>
    </location>
</feature>
<dbReference type="KEGG" id="vpy:HZI73_16230"/>
<dbReference type="PANTHER" id="PTHR43649:SF33">
    <property type="entry name" value="POLYGALACTURONAN_RHAMNOGALACTURONAN-BINDING PROTEIN YTCQ"/>
    <property type="match status" value="1"/>
</dbReference>
<keyword evidence="9" id="KW-1185">Reference proteome</keyword>
<evidence type="ECO:0000256" key="1">
    <source>
        <dbReference type="ARBA" id="ARBA00022475"/>
    </source>
</evidence>
<keyword evidence="3" id="KW-0472">Membrane</keyword>
<reference evidence="8" key="1">
    <citation type="submission" date="2020-07" db="EMBL/GenBank/DDBJ databases">
        <title>Vallitalea pronyensis genome.</title>
        <authorList>
            <person name="Postec A."/>
        </authorList>
    </citation>
    <scope>NUCLEOTIDE SEQUENCE</scope>
    <source>
        <strain evidence="8">FatNI3</strain>
    </source>
</reference>
<keyword evidence="5" id="KW-0449">Lipoprotein</keyword>
<dbReference type="AlphaFoldDB" id="A0A8J8SHT2"/>
<proteinExistence type="predicted"/>
<protein>
    <submittedName>
        <fullName evidence="8">Extracellular solute-binding protein</fullName>
    </submittedName>
</protein>
<organism evidence="8 9">
    <name type="scientific">Vallitalea pronyensis</name>
    <dbReference type="NCBI Taxonomy" id="1348613"/>
    <lineage>
        <taxon>Bacteria</taxon>
        <taxon>Bacillati</taxon>
        <taxon>Bacillota</taxon>
        <taxon>Clostridia</taxon>
        <taxon>Lachnospirales</taxon>
        <taxon>Vallitaleaceae</taxon>
        <taxon>Vallitalea</taxon>
    </lineage>
</organism>
<dbReference type="InterPro" id="IPR050490">
    <property type="entry name" value="Bact_solute-bd_prot1"/>
</dbReference>
<dbReference type="Gene3D" id="3.40.190.10">
    <property type="entry name" value="Periplasmic binding protein-like II"/>
    <property type="match status" value="1"/>
</dbReference>
<dbReference type="InterPro" id="IPR006059">
    <property type="entry name" value="SBP"/>
</dbReference>
<evidence type="ECO:0000256" key="4">
    <source>
        <dbReference type="ARBA" id="ARBA00023139"/>
    </source>
</evidence>
<feature type="compositionally biased region" description="Low complexity" evidence="6">
    <location>
        <begin position="38"/>
        <end position="52"/>
    </location>
</feature>
<dbReference type="EMBL" id="CP058649">
    <property type="protein sequence ID" value="QUI23743.1"/>
    <property type="molecule type" value="Genomic_DNA"/>
</dbReference>
<keyword evidence="2 7" id="KW-0732">Signal</keyword>
<dbReference type="PROSITE" id="PS51257">
    <property type="entry name" value="PROKAR_LIPOPROTEIN"/>
    <property type="match status" value="1"/>
</dbReference>
<keyword evidence="4" id="KW-0564">Palmitate</keyword>
<name>A0A8J8SHT2_9FIRM</name>
<dbReference type="SUPFAM" id="SSF53850">
    <property type="entry name" value="Periplasmic binding protein-like II"/>
    <property type="match status" value="1"/>
</dbReference>
<evidence type="ECO:0000256" key="2">
    <source>
        <dbReference type="ARBA" id="ARBA00022729"/>
    </source>
</evidence>
<evidence type="ECO:0000256" key="7">
    <source>
        <dbReference type="SAM" id="SignalP"/>
    </source>
</evidence>
<dbReference type="RefSeq" id="WP_212694429.1">
    <property type="nucleotide sequence ID" value="NZ_CP058649.1"/>
</dbReference>
<dbReference type="Proteomes" id="UP000683246">
    <property type="component" value="Chromosome"/>
</dbReference>